<dbReference type="CDD" id="cd05930">
    <property type="entry name" value="A_NRPS"/>
    <property type="match status" value="2"/>
</dbReference>
<comment type="cofactor">
    <cofactor evidence="1">
        <name>pantetheine 4'-phosphate</name>
        <dbReference type="ChEBI" id="CHEBI:47942"/>
    </cofactor>
</comment>
<dbReference type="Gene3D" id="2.30.38.10">
    <property type="entry name" value="Luciferase, Domain 3"/>
    <property type="match status" value="3"/>
</dbReference>
<dbReference type="InterPro" id="IPR036736">
    <property type="entry name" value="ACP-like_sf"/>
</dbReference>
<proteinExistence type="predicted"/>
<dbReference type="PROSITE" id="PS00455">
    <property type="entry name" value="AMP_BINDING"/>
    <property type="match status" value="3"/>
</dbReference>
<dbReference type="SUPFAM" id="SSF47336">
    <property type="entry name" value="ACP-like"/>
    <property type="match status" value="3"/>
</dbReference>
<sequence>MIPLSFAQRRLWFIQQLEGLSANYNIPLALPLSGELDQDALAAALRDVLERHEVLRTTVAVTDGEPHQHIHDIDDLDWALQRVDLTGADTSQTPAALAAALADAAGYHFDLSAELPIRAWLFHTAPEQYVLAVVVHHIAGDGYSMRPLADDVSAAYAARRAGNAPRWEPLAVQYADYALWQRELLGDTADPESLISRQVSYWRSALSGAPEELELPYDHARPQVATYRGHSTPLEIPAEAHAKLADLARAEGVTVFMVLQAALAVLLSKLGAGTDLPIGTAMAGRTDMGLRDLVGFFINSLVLRTDVSGDPTFTELLARIRETDLSAFEHQDVPFEKLVEELAPTRSLGRHPLFQVMLSVENLARAEADLGDARSAGLPAGSTSAPIGTVAKFDLEVTAEEAFDASGAPAGMNGSVIVNADLFEAASAARFAARLVRVVEQLTATPQARISTADVLDANERALLLTGWNDTLAETAPGLLPELFAAHAEQTPHAVAVVSEGTEVTYAELDARANRLAHRLTALGIGAETVVGLCLPRGVDIVMAILAVWKAGGAYVPLDPEHPAERLSFILDDSHARVVLSTRDTADGVAGQLDADRVLWLDDPREAAELAALPATAPHAPLTAGGLAYVIYTSGSTGRPKGVATGHGALANLVSVFGPLMEVAPGVPVLQFASFNFDASVLDVAVTLAHGGTLVVAGATERSEPALLRALVEETGVRSASLVPSLLAVLDLDDLAGVGAMVVGSEGIDPALARAWARGRRLVHAYGPTEAAVITAVGRVDHDGTGAVPFGGPVANTRMYVLDGHLQPVAPGVTGELYIAGAQLARGYVGRPDLTAERFVASPYAVGERIYRTGDLVRRTEDGQLVFAGRADQQVKVRGFRIEPGEVQAVVAAHPGVARAAVVPREDTPGDVRIVAYAVAANGAGDPSELNASIREFVGARLPQYMVPSAVVLLDELPLTVNGKLDRKALPAPAHAAGGGRRPATRQERVLCEEFAAALGLDEVGVDDNFFTLGGHSLLAVRLVERLRARGVAVPVRALFETPTPAGLALSGGAAQVDVPENLIPADATAITPEMLPLVDLTAEEIERIAATVDGGAANIADVYPLAPLQEGLLFHHLLAGEGEDAYALPMVLEFDSRGGLDAFLHALQQVVDRHDILRTGIVWDGLREPVQVVWRRARLSVEEVTLDARAADPVAELVAFGSTAMDLRRAPLIGLHLARASHDESDGRWLALIRAHHMVQDHTAKEVLLQEVHAFLTGHGDALAQPLPFRNFVAQARGAVDESEHVRYFADLLGDVTEPTAPYGVLEARGDGSGVIRGGLTLPRPLTLRIREIARRMGVSSAPVLHVAWARVLAAVSGRSDVVFGTVLFGRMNAGAGSDRVPGPFMNTLPVRLRTAELGSLDAVSSMRGQLAELLEHEHAPLALAQRASGVHGNTPLFTSFFNYRHSHGTRGVEAATAAAAEPVTGVRMVFEHDRTNYPLSVAVTDDGDSLDVTIDSIAPIDPHAVSALMHVAVANLVEALEAALGGGADAPLEGVDVLGEAERRQVLVEWNDSGWDVGSGLVPGLFGAQVVRAPDAVAVVADGVEVSFAELDVRANRLARFLVGQGVGAESVVGVCLPRGVDAVVAILAVWKAGAAFLPIDPGYPVDRISFMLADSGAVLTLTDEEILGDLPAGRARMVALDSTLMGVQLSMLEDTAPEVSVSADGLAYVIYTSGSTGRPKGVAVTHGGLANYAQWAAGSYGAGGGAPLHSSLAFDLTVTSVVVPLISGAPVVVSREGGAEGLAELLRDGGGFGLTKAVPAHLPLLSEMLPDGEISGAASTWVVGGEALSGSVVQAWLERAPGSVVVNEYGPTETVVGCAVFEVRAGDEIGDVVPIGRPVANTQLYVLDGFLRPVAPGVAGELYIAGAQLARGYVRRPELTAERFVASPFERGGRMYRSGDLARWRVDGQLEFLGRADEQVKVRGFRIEPGEVEGAIASHPQVGQVAVVAREDVPGDVRLVAYVVADDPDEDTDDLSHSVAEAVARRLPEYMVPSAVVVLEALPLTGNGKLDRRALPAPEVAGGAGSGRAPANERERVLCQAFAEVLRVPEVGVDDDFFLLGGHSLLAVRLVSRIRVALDVDVEIRAVFEAPTPAALAALLPDAEGARTALTAMERPELVPLSFAQRRLWFINQLEGPSASYNIPVALRLTGDVDRGALNAALRDVLGRHEVLRTVFATVDGEPYQRIISLDELDWELEVVEVAAAALQDAVSAAFGHAFDLAEQVPFRSWLFRGGEGDHVLVVVMHHIAGDGWSREPLARDLSVAYAARRDGRAPEWEPLPVQYADYSLWQRELLGDGDEPDSLMAAQIAFWRDALGDIPEELELPVDRTRPPTASYNGLGVPLEIPADVHARLAEMARAEGVTMFMVLQSALAVLLNRLGAGTDIPIGTANAGRSDEALDDLVGFFINTLVLRTDLSGDPTFADVLARVRETGLSAFAHQDVPFEKLVEELAPARSMARHPLFQVSLSLENTREAVLDLSGLGAGELSAGETVSRFDLEVSVREGFDASGAPAGLYGAVVAAADLFELESVERIGARLGRVLTAVAADRQLPLSALDVLDGEERHRLLSEWNDTAAEVEPSTLPALFAAQAVRTPSAPALVADGVSLSYAELDARANRLARLLAGRGVGPESVVAVLLDRGVDLVVTLLAVVKAGGAYLPIDPAAPAERIALMLGDAGVSLVVSSSAVAGAVSAGLPVIVSDAPSVAEELAGLAEEPFGAEVLPSHAAYVIFTSGSTGRPKGVLVPHEGVVNLLASGGWGAGAGSRVLQFASVGFDAAVWEVWGALSSGGCLVVAPADELLPGAGLAGVVERFGVTDVLLPPSVLGVLEDGTLGSVRTLLSGGEALGAELVDRWGAGRRLVNAYGPTEASVCVATAGPLSAGDEVSVGRPNVNTRVFVLDGHLMPVPVGVTGELYVAGAQLARGYAGRAAMTAERFVADPFAADGTRMYRTGDRVRWTADGRLVFVGRVDEQVKIRGFRIEPGEVQTVVAAHPRVAQAVVVVREDAPGDKRLVAYVSATAEYSAELPEEIRTYAAGLLPEYMVPAAVVVLDALPLTTSGKLDRKALPAPAYTAGAGGAPASPQEELLCSAFAEVLGLATVGVDDDFFALGGHSLLAVRLVSRVRSVLGVEVPLRTLFEAPTVARLAARLTGADRARVALRAAVRPERVPLSFAQRRLWFLNQLEGPGATYNVPVTLRLPGVVDRDVLGAAFRDVLGRHEVLRTVFPVVDGEPYQRIVGIDDLDWELSVSEVASADLADAIAAASEYAFDLSAEPPVKAWLFEAGPDERALVVVMHHVASDGWSEGPLARDLSVAYAARSEGRAPEWDALPVQYADYALWQHELLGDEQDPDSVIFRQIAYWRDALSGSPEELELPFDRPRPAVGSHRGHRVSLEVPAVVHARLVEVARVEGVTPFMVLQASLALLLSKLGAGVDIPIGSANAGRTDEALDDLIGFFINTLVVRTDLSGDPTFREVLGRVRERTLSALAHQDVPFEKLVEELSPARSMARHPLFQVVLTTQNTIEAVLDLPGLRADSPADGSENGETAEATDATEVYESAAKFDLDVIVAEEYDAAGRPAGVSGSVTVSADLFDPVWAGRIASAWARVLDVVTREP</sequence>
<dbReference type="CDD" id="cd19544">
    <property type="entry name" value="E-C_NRPS"/>
    <property type="match status" value="1"/>
</dbReference>
<dbReference type="PANTHER" id="PTHR45527">
    <property type="entry name" value="NONRIBOSOMAL PEPTIDE SYNTHETASE"/>
    <property type="match status" value="1"/>
</dbReference>
<dbReference type="Gene3D" id="3.30.559.30">
    <property type="entry name" value="Nonribosomal peptide synthetase, condensation domain"/>
    <property type="match status" value="4"/>
</dbReference>
<evidence type="ECO:0000313" key="6">
    <source>
        <dbReference type="Proteomes" id="UP001519310"/>
    </source>
</evidence>
<feature type="domain" description="Carrier" evidence="4">
    <location>
        <begin position="2072"/>
        <end position="2147"/>
    </location>
</feature>
<dbReference type="NCBIfam" id="TIGR01733">
    <property type="entry name" value="AA-adenyl-dom"/>
    <property type="match status" value="3"/>
</dbReference>
<dbReference type="NCBIfam" id="NF003417">
    <property type="entry name" value="PRK04813.1"/>
    <property type="match status" value="3"/>
</dbReference>
<evidence type="ECO:0000256" key="2">
    <source>
        <dbReference type="ARBA" id="ARBA00022450"/>
    </source>
</evidence>
<dbReference type="InterPro" id="IPR009081">
    <property type="entry name" value="PP-bd_ACP"/>
</dbReference>
<dbReference type="SMART" id="SM00823">
    <property type="entry name" value="PKS_PP"/>
    <property type="match status" value="3"/>
</dbReference>
<dbReference type="InterPro" id="IPR020845">
    <property type="entry name" value="AMP-binding_CS"/>
</dbReference>
<reference evidence="5 6" key="1">
    <citation type="submission" date="2021-03" db="EMBL/GenBank/DDBJ databases">
        <title>Genomic Encyclopedia of Type Strains, Phase IV (KMG-IV): sequencing the most valuable type-strain genomes for metagenomic binning, comparative biology and taxonomic classification.</title>
        <authorList>
            <person name="Goeker M."/>
        </authorList>
    </citation>
    <scope>NUCLEOTIDE SEQUENCE [LARGE SCALE GENOMIC DNA]</scope>
    <source>
        <strain evidence="5 6">DSM 40526</strain>
    </source>
</reference>
<protein>
    <submittedName>
        <fullName evidence="5">Amino acid adenylation domain-containing protein</fullName>
    </submittedName>
</protein>
<feature type="non-terminal residue" evidence="5">
    <location>
        <position position="3659"/>
    </location>
</feature>
<dbReference type="SUPFAM" id="SSF56801">
    <property type="entry name" value="Acetyl-CoA synthetase-like"/>
    <property type="match status" value="3"/>
</dbReference>
<keyword evidence="3" id="KW-0597">Phosphoprotein</keyword>
<dbReference type="InterPro" id="IPR023213">
    <property type="entry name" value="CAT-like_dom_sf"/>
</dbReference>
<dbReference type="InterPro" id="IPR010071">
    <property type="entry name" value="AA_adenyl_dom"/>
</dbReference>
<dbReference type="CDD" id="cd19540">
    <property type="entry name" value="LCL_NRPS-like"/>
    <property type="match status" value="3"/>
</dbReference>
<dbReference type="Pfam" id="PF00668">
    <property type="entry name" value="Condensation"/>
    <property type="match status" value="4"/>
</dbReference>
<dbReference type="PROSITE" id="PS00012">
    <property type="entry name" value="PHOSPHOPANTETHEINE"/>
    <property type="match status" value="3"/>
</dbReference>
<feature type="domain" description="Carrier" evidence="4">
    <location>
        <begin position="3122"/>
        <end position="3197"/>
    </location>
</feature>
<evidence type="ECO:0000256" key="1">
    <source>
        <dbReference type="ARBA" id="ARBA00001957"/>
    </source>
</evidence>
<feature type="domain" description="Carrier" evidence="4">
    <location>
        <begin position="982"/>
        <end position="1056"/>
    </location>
</feature>
<dbReference type="SUPFAM" id="SSF52777">
    <property type="entry name" value="CoA-dependent acyltransferases"/>
    <property type="match status" value="8"/>
</dbReference>
<keyword evidence="2" id="KW-0596">Phosphopantetheine</keyword>
<dbReference type="Gene3D" id="3.40.50.1820">
    <property type="entry name" value="alpha/beta hydrolase"/>
    <property type="match status" value="1"/>
</dbReference>
<accession>A0ABS4L922</accession>
<evidence type="ECO:0000259" key="4">
    <source>
        <dbReference type="PROSITE" id="PS50075"/>
    </source>
</evidence>
<dbReference type="InterPro" id="IPR000873">
    <property type="entry name" value="AMP-dep_synth/lig_dom"/>
</dbReference>
<dbReference type="Proteomes" id="UP001519310">
    <property type="component" value="Unassembled WGS sequence"/>
</dbReference>
<dbReference type="InterPro" id="IPR020806">
    <property type="entry name" value="PKS_PP-bd"/>
</dbReference>
<dbReference type="Gene3D" id="3.30.300.30">
    <property type="match status" value="3"/>
</dbReference>
<dbReference type="InterPro" id="IPR001242">
    <property type="entry name" value="Condensation_dom"/>
</dbReference>
<organism evidence="5 6">
    <name type="scientific">Streptomyces avidinii</name>
    <dbReference type="NCBI Taxonomy" id="1895"/>
    <lineage>
        <taxon>Bacteria</taxon>
        <taxon>Bacillati</taxon>
        <taxon>Actinomycetota</taxon>
        <taxon>Actinomycetes</taxon>
        <taxon>Kitasatosporales</taxon>
        <taxon>Streptomycetaceae</taxon>
        <taxon>Streptomyces</taxon>
    </lineage>
</organism>
<evidence type="ECO:0000256" key="3">
    <source>
        <dbReference type="ARBA" id="ARBA00022553"/>
    </source>
</evidence>
<dbReference type="EMBL" id="JAGGLQ010000008">
    <property type="protein sequence ID" value="MBP2038615.1"/>
    <property type="molecule type" value="Genomic_DNA"/>
</dbReference>
<dbReference type="Pfam" id="PF00501">
    <property type="entry name" value="AMP-binding"/>
    <property type="match status" value="3"/>
</dbReference>
<name>A0ABS4L922_STRAV</name>
<dbReference type="Gene3D" id="3.40.50.980">
    <property type="match status" value="6"/>
</dbReference>
<dbReference type="Gene3D" id="1.10.1200.10">
    <property type="entry name" value="ACP-like"/>
    <property type="match status" value="2"/>
</dbReference>
<dbReference type="RefSeq" id="WP_209468413.1">
    <property type="nucleotide sequence ID" value="NZ_JAGGLQ010000008.1"/>
</dbReference>
<gene>
    <name evidence="5" type="ORF">J2Z77_004426</name>
</gene>
<dbReference type="InterPro" id="IPR029058">
    <property type="entry name" value="AB_hydrolase_fold"/>
</dbReference>
<dbReference type="InterPro" id="IPR025110">
    <property type="entry name" value="AMP-bd_C"/>
</dbReference>
<dbReference type="InterPro" id="IPR006162">
    <property type="entry name" value="Ppantetheine_attach_site"/>
</dbReference>
<comment type="caution">
    <text evidence="5">The sequence shown here is derived from an EMBL/GenBank/DDBJ whole genome shotgun (WGS) entry which is preliminary data.</text>
</comment>
<dbReference type="PROSITE" id="PS50075">
    <property type="entry name" value="CARRIER"/>
    <property type="match status" value="3"/>
</dbReference>
<dbReference type="Gene3D" id="3.30.559.10">
    <property type="entry name" value="Chloramphenicol acetyltransferase-like domain"/>
    <property type="match status" value="4"/>
</dbReference>
<evidence type="ECO:0000313" key="5">
    <source>
        <dbReference type="EMBL" id="MBP2038615.1"/>
    </source>
</evidence>
<dbReference type="InterPro" id="IPR045851">
    <property type="entry name" value="AMP-bd_C_sf"/>
</dbReference>
<dbReference type="Pfam" id="PF13193">
    <property type="entry name" value="AMP-binding_C"/>
    <property type="match status" value="3"/>
</dbReference>
<dbReference type="Pfam" id="PF00550">
    <property type="entry name" value="PP-binding"/>
    <property type="match status" value="3"/>
</dbReference>
<keyword evidence="6" id="KW-1185">Reference proteome</keyword>
<dbReference type="PANTHER" id="PTHR45527:SF1">
    <property type="entry name" value="FATTY ACID SYNTHASE"/>
    <property type="match status" value="1"/>
</dbReference>